<sequence length="174" mass="19667">MPLEVLTSFIELIEEHPNSVYLSCVGDTLYAHNLAERPSLNDATKACEDIKLSTLEKHYTEMKNKINERLKTLQAKLKKGQPITSEEEEWMDGDGNLVDAELLMEKISLLATNKKTMNLGSSDIRAFLQILNPCSEIISAKISFLKSKKIAKNQKASRKAFESQLQPKQQTKIE</sequence>
<organism evidence="1 2">
    <name type="scientific">Puccinia striiformis f. sp. tritici PST-78</name>
    <dbReference type="NCBI Taxonomy" id="1165861"/>
    <lineage>
        <taxon>Eukaryota</taxon>
        <taxon>Fungi</taxon>
        <taxon>Dikarya</taxon>
        <taxon>Basidiomycota</taxon>
        <taxon>Pucciniomycotina</taxon>
        <taxon>Pucciniomycetes</taxon>
        <taxon>Pucciniales</taxon>
        <taxon>Pucciniaceae</taxon>
        <taxon>Puccinia</taxon>
    </lineage>
</organism>
<accession>A0A0L0VS21</accession>
<comment type="caution">
    <text evidence="1">The sequence shown here is derived from an EMBL/GenBank/DDBJ whole genome shotgun (WGS) entry which is preliminary data.</text>
</comment>
<keyword evidence="2" id="KW-1185">Reference proteome</keyword>
<proteinExistence type="predicted"/>
<dbReference type="EMBL" id="AJIL01000025">
    <property type="protein sequence ID" value="KNF02078.1"/>
    <property type="molecule type" value="Genomic_DNA"/>
</dbReference>
<dbReference type="AlphaFoldDB" id="A0A0L0VS21"/>
<name>A0A0L0VS21_9BASI</name>
<protein>
    <submittedName>
        <fullName evidence="1">Uncharacterized protein</fullName>
    </submittedName>
</protein>
<reference evidence="2" key="1">
    <citation type="submission" date="2014-03" db="EMBL/GenBank/DDBJ databases">
        <title>The Genome Sequence of Puccinia striiformis f. sp. tritici PST-78.</title>
        <authorList>
            <consortium name="The Broad Institute Genome Sequencing Platform"/>
            <person name="Cuomo C."/>
            <person name="Hulbert S."/>
            <person name="Chen X."/>
            <person name="Walker B."/>
            <person name="Young S.K."/>
            <person name="Zeng Q."/>
            <person name="Gargeya S."/>
            <person name="Fitzgerald M."/>
            <person name="Haas B."/>
            <person name="Abouelleil A."/>
            <person name="Alvarado L."/>
            <person name="Arachchi H.M."/>
            <person name="Berlin A.M."/>
            <person name="Chapman S.B."/>
            <person name="Goldberg J."/>
            <person name="Griggs A."/>
            <person name="Gujja S."/>
            <person name="Hansen M."/>
            <person name="Howarth C."/>
            <person name="Imamovic A."/>
            <person name="Larimer J."/>
            <person name="McCowan C."/>
            <person name="Montmayeur A."/>
            <person name="Murphy C."/>
            <person name="Neiman D."/>
            <person name="Pearson M."/>
            <person name="Priest M."/>
            <person name="Roberts A."/>
            <person name="Saif S."/>
            <person name="Shea T."/>
            <person name="Sisk P."/>
            <person name="Sykes S."/>
            <person name="Wortman J."/>
            <person name="Nusbaum C."/>
            <person name="Birren B."/>
        </authorList>
    </citation>
    <scope>NUCLEOTIDE SEQUENCE [LARGE SCALE GENOMIC DNA]</scope>
    <source>
        <strain evidence="2">race PST-78</strain>
    </source>
</reference>
<evidence type="ECO:0000313" key="1">
    <source>
        <dbReference type="EMBL" id="KNF02078.1"/>
    </source>
</evidence>
<gene>
    <name evidence="1" type="ORF">PSTG_04576</name>
</gene>
<dbReference type="Proteomes" id="UP000054564">
    <property type="component" value="Unassembled WGS sequence"/>
</dbReference>
<evidence type="ECO:0000313" key="2">
    <source>
        <dbReference type="Proteomes" id="UP000054564"/>
    </source>
</evidence>